<organism evidence="3">
    <name type="scientific">Aegilops tauschii</name>
    <name type="common">Tausch's goatgrass</name>
    <name type="synonym">Aegilops squarrosa</name>
    <dbReference type="NCBI Taxonomy" id="37682"/>
    <lineage>
        <taxon>Eukaryota</taxon>
        <taxon>Viridiplantae</taxon>
        <taxon>Streptophyta</taxon>
        <taxon>Embryophyta</taxon>
        <taxon>Tracheophyta</taxon>
        <taxon>Spermatophyta</taxon>
        <taxon>Magnoliopsida</taxon>
        <taxon>Liliopsida</taxon>
        <taxon>Poales</taxon>
        <taxon>Poaceae</taxon>
        <taxon>BOP clade</taxon>
        <taxon>Pooideae</taxon>
        <taxon>Triticodae</taxon>
        <taxon>Triticeae</taxon>
        <taxon>Triticinae</taxon>
        <taxon>Aegilops</taxon>
    </lineage>
</organism>
<dbReference type="ExpressionAtlas" id="R7VZC4">
    <property type="expression patterns" value="baseline"/>
</dbReference>
<protein>
    <submittedName>
        <fullName evidence="3">Cytokinin-N-glucosyltransferase 2</fullName>
    </submittedName>
</protein>
<dbReference type="Gene3D" id="3.40.50.2000">
    <property type="entry name" value="Glycogen Phosphorylase B"/>
    <property type="match status" value="3"/>
</dbReference>
<evidence type="ECO:0000256" key="1">
    <source>
        <dbReference type="ARBA" id="ARBA00009995"/>
    </source>
</evidence>
<dbReference type="AlphaFoldDB" id="R7VZC4"/>
<evidence type="ECO:0000313" key="3">
    <source>
        <dbReference type="EnsemblPlants" id="EMT01133"/>
    </source>
</evidence>
<dbReference type="PANTHER" id="PTHR11926">
    <property type="entry name" value="GLUCOSYL/GLUCURONOSYL TRANSFERASES"/>
    <property type="match status" value="1"/>
</dbReference>
<dbReference type="CDD" id="cd03784">
    <property type="entry name" value="GT1_Gtf-like"/>
    <property type="match status" value="1"/>
</dbReference>
<reference evidence="3" key="1">
    <citation type="submission" date="2015-06" db="UniProtKB">
        <authorList>
            <consortium name="EnsemblPlants"/>
        </authorList>
    </citation>
    <scope>IDENTIFICATION</scope>
</reference>
<dbReference type="EnsemblPlants" id="EMT01133">
    <property type="protein sequence ID" value="EMT01133"/>
    <property type="gene ID" value="F775_25069"/>
</dbReference>
<dbReference type="SUPFAM" id="SSF53756">
    <property type="entry name" value="UDP-Glycosyltransferase/glycogen phosphorylase"/>
    <property type="match status" value="1"/>
</dbReference>
<name>R7VZC4_AEGTA</name>
<dbReference type="InterPro" id="IPR002213">
    <property type="entry name" value="UDP_glucos_trans"/>
</dbReference>
<dbReference type="Pfam" id="PF00201">
    <property type="entry name" value="UDPGT"/>
    <property type="match status" value="1"/>
</dbReference>
<comment type="similarity">
    <text evidence="1">Belongs to the UDP-glycosyltransferase family.</text>
</comment>
<dbReference type="GO" id="GO:0080043">
    <property type="term" value="F:quercetin 3-O-glucosyltransferase activity"/>
    <property type="evidence" value="ECO:0007669"/>
    <property type="project" value="TreeGrafter"/>
</dbReference>
<dbReference type="PANTHER" id="PTHR11926:SF950">
    <property type="entry name" value="UDP-GLYCOSYLTRANSFERASE 76C1"/>
    <property type="match status" value="1"/>
</dbReference>
<sequence>MARGHVALFPLPFQGHLSPALQLADALYGRGLAITVLHATFNAPDPAAHPEFGFVAVADGGMPDAKDGIGKILAMNDAMEASGCVRDALAALAPRPACLVIDTSLPAAQKAAAELDMPTVVLHTGSAAAIRLFRSYAMLHDKAYLPAQEHELDKPVKELAPIRVSDLFDPSKYPNPEMANRLLDTATEVTDNSSGVVINTFEALETPELEAIRSELAARAVVRWAPQQEVLGHRAVGGFWTHSGWSWTLEGICEGVPMLCRPLFGDQLANGRYVEEVWRTGALLVGKLERGKVEEAIARFMDGEDGAAMRERAKELQIKAMEALSSAGSTQLAVDKLIDHILSL</sequence>
<proteinExistence type="inferred from homology"/>
<evidence type="ECO:0000256" key="2">
    <source>
        <dbReference type="ARBA" id="ARBA00022679"/>
    </source>
</evidence>
<dbReference type="GO" id="GO:0080044">
    <property type="term" value="F:quercetin 7-O-glucosyltransferase activity"/>
    <property type="evidence" value="ECO:0007669"/>
    <property type="project" value="TreeGrafter"/>
</dbReference>
<keyword evidence="2" id="KW-0808">Transferase</keyword>
<accession>R7VZC4</accession>